<protein>
    <submittedName>
        <fullName evidence="2">Membrane protein</fullName>
    </submittedName>
</protein>
<keyword evidence="3" id="KW-1185">Reference proteome</keyword>
<comment type="caution">
    <text evidence="2">The sequence shown here is derived from an EMBL/GenBank/DDBJ whole genome shotgun (WGS) entry which is preliminary data.</text>
</comment>
<keyword evidence="1" id="KW-0812">Transmembrane</keyword>
<feature type="transmembrane region" description="Helical" evidence="1">
    <location>
        <begin position="120"/>
        <end position="139"/>
    </location>
</feature>
<dbReference type="PANTHER" id="PTHR36974:SF1">
    <property type="entry name" value="DOXX FAMILY MEMBRANE PROTEIN"/>
    <property type="match status" value="1"/>
</dbReference>
<keyword evidence="1" id="KW-0472">Membrane</keyword>
<evidence type="ECO:0000256" key="1">
    <source>
        <dbReference type="SAM" id="Phobius"/>
    </source>
</evidence>
<dbReference type="RefSeq" id="WP_189564151.1">
    <property type="nucleotide sequence ID" value="NZ_BMXF01000001.1"/>
</dbReference>
<feature type="transmembrane region" description="Helical" evidence="1">
    <location>
        <begin position="17"/>
        <end position="36"/>
    </location>
</feature>
<evidence type="ECO:0000313" key="2">
    <source>
        <dbReference type="EMBL" id="GHB65905.1"/>
    </source>
</evidence>
<name>A0A8J3D3A8_9BACT</name>
<accession>A0A8J3D3A8</accession>
<dbReference type="AlphaFoldDB" id="A0A8J3D3A8"/>
<organism evidence="2 3">
    <name type="scientific">Persicitalea jodogahamensis</name>
    <dbReference type="NCBI Taxonomy" id="402147"/>
    <lineage>
        <taxon>Bacteria</taxon>
        <taxon>Pseudomonadati</taxon>
        <taxon>Bacteroidota</taxon>
        <taxon>Cytophagia</taxon>
        <taxon>Cytophagales</taxon>
        <taxon>Spirosomataceae</taxon>
        <taxon>Persicitalea</taxon>
    </lineage>
</organism>
<sequence length="143" mass="16008">MFANYLVPVKTTTVQTIFRYLLGGALLLAGTSHLTWARTEFLAQVPQWVPLNKDLVVILSGIVEILLGLSLVFLARQRVLVGWVVATFFVLVFPGNIAQYLNHTDAFGLNSDLARGIRLLFQPVLVAWALWSTGAWQAWRQRA</sequence>
<reference evidence="2 3" key="1">
    <citation type="journal article" date="2014" name="Int. J. Syst. Evol. Microbiol.">
        <title>Complete genome sequence of Corynebacterium casei LMG S-19264T (=DSM 44701T), isolated from a smear-ripened cheese.</title>
        <authorList>
            <consortium name="US DOE Joint Genome Institute (JGI-PGF)"/>
            <person name="Walter F."/>
            <person name="Albersmeier A."/>
            <person name="Kalinowski J."/>
            <person name="Ruckert C."/>
        </authorList>
    </citation>
    <scope>NUCLEOTIDE SEQUENCE [LARGE SCALE GENOMIC DNA]</scope>
    <source>
        <strain evidence="2 3">KCTC 12866</strain>
    </source>
</reference>
<dbReference type="Proteomes" id="UP000598271">
    <property type="component" value="Unassembled WGS sequence"/>
</dbReference>
<keyword evidence="1" id="KW-1133">Transmembrane helix</keyword>
<proteinExistence type="predicted"/>
<dbReference type="PANTHER" id="PTHR36974">
    <property type="entry name" value="MEMBRANE PROTEIN-RELATED"/>
    <property type="match status" value="1"/>
</dbReference>
<feature type="transmembrane region" description="Helical" evidence="1">
    <location>
        <begin position="56"/>
        <end position="75"/>
    </location>
</feature>
<feature type="transmembrane region" description="Helical" evidence="1">
    <location>
        <begin position="80"/>
        <end position="100"/>
    </location>
</feature>
<gene>
    <name evidence="2" type="ORF">GCM10007390_20020</name>
</gene>
<evidence type="ECO:0000313" key="3">
    <source>
        <dbReference type="Proteomes" id="UP000598271"/>
    </source>
</evidence>
<dbReference type="EMBL" id="BMXF01000001">
    <property type="protein sequence ID" value="GHB65905.1"/>
    <property type="molecule type" value="Genomic_DNA"/>
</dbReference>